<dbReference type="GO" id="GO:0005829">
    <property type="term" value="C:cytosol"/>
    <property type="evidence" value="ECO:0007669"/>
    <property type="project" value="TreeGrafter"/>
</dbReference>
<dbReference type="SUPFAM" id="SSF53254">
    <property type="entry name" value="Phosphoglycerate mutase-like"/>
    <property type="match status" value="1"/>
</dbReference>
<proteinExistence type="inferred from homology"/>
<reference evidence="4" key="2">
    <citation type="journal article" date="2018" name="BMC Genomics">
        <title>A manually annotated Actinidia chinensis var. chinensis (kiwifruit) genome highlights the challenges associated with draft genomes and gene prediction in plants.</title>
        <authorList>
            <person name="Pilkington S.M."/>
            <person name="Crowhurst R."/>
            <person name="Hilario E."/>
            <person name="Nardozza S."/>
            <person name="Fraser L."/>
            <person name="Peng Y."/>
            <person name="Gunaseelan K."/>
            <person name="Simpson R."/>
            <person name="Tahir J."/>
            <person name="Deroles S.C."/>
            <person name="Templeton K."/>
            <person name="Luo Z."/>
            <person name="Davy M."/>
            <person name="Cheng C."/>
            <person name="McNeilage M."/>
            <person name="Scaglione D."/>
            <person name="Liu Y."/>
            <person name="Zhang Q."/>
            <person name="Datson P."/>
            <person name="De Silva N."/>
            <person name="Gardiner S.E."/>
            <person name="Bassett H."/>
            <person name="Chagne D."/>
            <person name="McCallum J."/>
            <person name="Dzierzon H."/>
            <person name="Deng C."/>
            <person name="Wang Y.Y."/>
            <person name="Barron L."/>
            <person name="Manako K."/>
            <person name="Bowen J."/>
            <person name="Foster T.M."/>
            <person name="Erridge Z.A."/>
            <person name="Tiffin H."/>
            <person name="Waite C.N."/>
            <person name="Davies K.M."/>
            <person name="Grierson E.P."/>
            <person name="Laing W.A."/>
            <person name="Kirk R."/>
            <person name="Chen X."/>
            <person name="Wood M."/>
            <person name="Montefiori M."/>
            <person name="Brummell D.A."/>
            <person name="Schwinn K.E."/>
            <person name="Catanach A."/>
            <person name="Fullerton C."/>
            <person name="Li D."/>
            <person name="Meiyalaghan S."/>
            <person name="Nieuwenhuizen N."/>
            <person name="Read N."/>
            <person name="Prakash R."/>
            <person name="Hunter D."/>
            <person name="Zhang H."/>
            <person name="McKenzie M."/>
            <person name="Knabel M."/>
            <person name="Harris A."/>
            <person name="Allan A.C."/>
            <person name="Gleave A."/>
            <person name="Chen A."/>
            <person name="Janssen B.J."/>
            <person name="Plunkett B."/>
            <person name="Ampomah-Dwamena C."/>
            <person name="Voogd C."/>
            <person name="Leif D."/>
            <person name="Lafferty D."/>
            <person name="Souleyre E.J.F."/>
            <person name="Varkonyi-Gasic E."/>
            <person name="Gambi F."/>
            <person name="Hanley J."/>
            <person name="Yao J.L."/>
            <person name="Cheung J."/>
            <person name="David K.M."/>
            <person name="Warren B."/>
            <person name="Marsh K."/>
            <person name="Snowden K.C."/>
            <person name="Lin-Wang K."/>
            <person name="Brian L."/>
            <person name="Martinez-Sanchez M."/>
            <person name="Wang M."/>
            <person name="Ileperuma N."/>
            <person name="Macnee N."/>
            <person name="Campin R."/>
            <person name="McAtee P."/>
            <person name="Drummond R.S.M."/>
            <person name="Espley R.V."/>
            <person name="Ireland H.S."/>
            <person name="Wu R."/>
            <person name="Atkinson R.G."/>
            <person name="Karunairetnam S."/>
            <person name="Bulley S."/>
            <person name="Chunkath S."/>
            <person name="Hanley Z."/>
            <person name="Storey R."/>
            <person name="Thrimawithana A.H."/>
            <person name="Thomson S."/>
            <person name="David C."/>
            <person name="Testolin R."/>
            <person name="Huang H."/>
            <person name="Hellens R.P."/>
            <person name="Schaffer R.J."/>
        </authorList>
    </citation>
    <scope>NUCLEOTIDE SEQUENCE [LARGE SCALE GENOMIC DNA]</scope>
    <source>
        <strain evidence="4">cv. Red5</strain>
    </source>
</reference>
<dbReference type="Proteomes" id="UP000241394">
    <property type="component" value="Chromosome LG21"/>
</dbReference>
<evidence type="ECO:0000256" key="1">
    <source>
        <dbReference type="ARBA" id="ARBA00038362"/>
    </source>
</evidence>
<dbReference type="FunFam" id="3.40.50.1240:FF:000137">
    <property type="match status" value="1"/>
</dbReference>
<organism evidence="3 4">
    <name type="scientific">Actinidia chinensis var. chinensis</name>
    <name type="common">Chinese soft-hair kiwi</name>
    <dbReference type="NCBI Taxonomy" id="1590841"/>
    <lineage>
        <taxon>Eukaryota</taxon>
        <taxon>Viridiplantae</taxon>
        <taxon>Streptophyta</taxon>
        <taxon>Embryophyta</taxon>
        <taxon>Tracheophyta</taxon>
        <taxon>Spermatophyta</taxon>
        <taxon>Magnoliopsida</taxon>
        <taxon>eudicotyledons</taxon>
        <taxon>Gunneridae</taxon>
        <taxon>Pentapetalae</taxon>
        <taxon>asterids</taxon>
        <taxon>Ericales</taxon>
        <taxon>Actinidiaceae</taxon>
        <taxon>Actinidia</taxon>
    </lineage>
</organism>
<dbReference type="InterPro" id="IPR050275">
    <property type="entry name" value="PGM_Phosphatase"/>
</dbReference>
<feature type="binding site" evidence="2">
    <location>
        <position position="136"/>
    </location>
    <ligand>
        <name>substrate</name>
    </ligand>
</feature>
<dbReference type="InterPro" id="IPR013078">
    <property type="entry name" value="His_Pase_superF_clade-1"/>
</dbReference>
<dbReference type="PROSITE" id="PS00175">
    <property type="entry name" value="PG_MUTASE"/>
    <property type="match status" value="1"/>
</dbReference>
<dbReference type="PANTHER" id="PTHR48100">
    <property type="entry name" value="BROAD-SPECIFICITY PHOSPHATASE YOR283W-RELATED"/>
    <property type="match status" value="1"/>
</dbReference>
<comment type="caution">
    <text evidence="3">The sequence shown here is derived from an EMBL/GenBank/DDBJ whole genome shotgun (WGS) entry which is preliminary data.</text>
</comment>
<dbReference type="Pfam" id="PF00300">
    <property type="entry name" value="His_Phos_1"/>
    <property type="match status" value="2"/>
</dbReference>
<feature type="binding site" evidence="2">
    <location>
        <begin position="85"/>
        <end position="92"/>
    </location>
    <ligand>
        <name>substrate</name>
    </ligand>
</feature>
<accession>A0A2R6Q0M4</accession>
<dbReference type="Gene3D" id="3.40.50.1240">
    <property type="entry name" value="Phosphoglycerate mutase-like"/>
    <property type="match status" value="2"/>
</dbReference>
<evidence type="ECO:0000313" key="4">
    <source>
        <dbReference type="Proteomes" id="UP000241394"/>
    </source>
</evidence>
<dbReference type="InterPro" id="IPR029033">
    <property type="entry name" value="His_PPase_superfam"/>
</dbReference>
<evidence type="ECO:0000313" key="3">
    <source>
        <dbReference type="EMBL" id="PSR99740.1"/>
    </source>
</evidence>
<name>A0A2R6Q0M4_ACTCC</name>
<evidence type="ECO:0000256" key="2">
    <source>
        <dbReference type="PIRSR" id="PIRSR613078-2"/>
    </source>
</evidence>
<dbReference type="CDD" id="cd07067">
    <property type="entry name" value="HP_PGM_like"/>
    <property type="match status" value="1"/>
</dbReference>
<comment type="similarity">
    <text evidence="1">Belongs to the phosphoglycerate mutase family.</text>
</comment>
<dbReference type="Gramene" id="PSR99740">
    <property type="protein sequence ID" value="PSR99740"/>
    <property type="gene ID" value="CEY00_Acc23711"/>
</dbReference>
<dbReference type="GO" id="GO:0016791">
    <property type="term" value="F:phosphatase activity"/>
    <property type="evidence" value="ECO:0007669"/>
    <property type="project" value="TreeGrafter"/>
</dbReference>
<protein>
    <submittedName>
        <fullName evidence="3">Phosphoglycerate mutase-like protein isoform 1</fullName>
    </submittedName>
</protein>
<dbReference type="PANTHER" id="PTHR48100:SF34">
    <property type="entry name" value="PHOSPHOGLYCERATE MUTASE-LIKE PROTEIN 4"/>
    <property type="match status" value="1"/>
</dbReference>
<dbReference type="EMBL" id="NKQK01000021">
    <property type="protein sequence ID" value="PSR99740.1"/>
    <property type="molecule type" value="Genomic_DNA"/>
</dbReference>
<keyword evidence="4" id="KW-1185">Reference proteome</keyword>
<dbReference type="InterPro" id="IPR001345">
    <property type="entry name" value="PG/BPGM_mutase_AS"/>
</dbReference>
<dbReference type="OrthoDB" id="354304at2759"/>
<dbReference type="AlphaFoldDB" id="A0A2R6Q0M4"/>
<sequence length="251" mass="27554">MLFVCTTAIIICVRPPRFEYVQLKHATHSPTSKSPNSAAIPHRRPFSMADSNIANHPRVNLESHSEDDDRIDSVSDDYAEVVVVRHGETAWNVEGRVQGHLDVELNAVGRQQAAAVADRLSKETAISAVYSSDLKRALETAQIIARKCGVSEGGGESLDQLFNRCTSSLQSIGMKHIGERVIVVTHGGVIRALHKRAAPTERLQGKVLNASVNIFHLSSLDKWIIKKWGDINHLNNTDFLETDFGGDNTSA</sequence>
<reference evidence="3 4" key="1">
    <citation type="submission" date="2017-07" db="EMBL/GenBank/DDBJ databases">
        <title>An improved, manually edited Actinidia chinensis var. chinensis (kiwifruit) genome highlights the challenges associated with draft genomes and gene prediction in plants.</title>
        <authorList>
            <person name="Pilkington S."/>
            <person name="Crowhurst R."/>
            <person name="Hilario E."/>
            <person name="Nardozza S."/>
            <person name="Fraser L."/>
            <person name="Peng Y."/>
            <person name="Gunaseelan K."/>
            <person name="Simpson R."/>
            <person name="Tahir J."/>
            <person name="Deroles S."/>
            <person name="Templeton K."/>
            <person name="Luo Z."/>
            <person name="Davy M."/>
            <person name="Cheng C."/>
            <person name="Mcneilage M."/>
            <person name="Scaglione D."/>
            <person name="Liu Y."/>
            <person name="Zhang Q."/>
            <person name="Datson P."/>
            <person name="De Silva N."/>
            <person name="Gardiner S."/>
            <person name="Bassett H."/>
            <person name="Chagne D."/>
            <person name="Mccallum J."/>
            <person name="Dzierzon H."/>
            <person name="Deng C."/>
            <person name="Wang Y.-Y."/>
            <person name="Barron N."/>
            <person name="Manako K."/>
            <person name="Bowen J."/>
            <person name="Foster T."/>
            <person name="Erridge Z."/>
            <person name="Tiffin H."/>
            <person name="Waite C."/>
            <person name="Davies K."/>
            <person name="Grierson E."/>
            <person name="Laing W."/>
            <person name="Kirk R."/>
            <person name="Chen X."/>
            <person name="Wood M."/>
            <person name="Montefiori M."/>
            <person name="Brummell D."/>
            <person name="Schwinn K."/>
            <person name="Catanach A."/>
            <person name="Fullerton C."/>
            <person name="Li D."/>
            <person name="Meiyalaghan S."/>
            <person name="Nieuwenhuizen N."/>
            <person name="Read N."/>
            <person name="Prakash R."/>
            <person name="Hunter D."/>
            <person name="Zhang H."/>
            <person name="Mckenzie M."/>
            <person name="Knabel M."/>
            <person name="Harris A."/>
            <person name="Allan A."/>
            <person name="Chen A."/>
            <person name="Janssen B."/>
            <person name="Plunkett B."/>
            <person name="Dwamena C."/>
            <person name="Voogd C."/>
            <person name="Leif D."/>
            <person name="Lafferty D."/>
            <person name="Souleyre E."/>
            <person name="Varkonyi-Gasic E."/>
            <person name="Gambi F."/>
            <person name="Hanley J."/>
            <person name="Yao J.-L."/>
            <person name="Cheung J."/>
            <person name="David K."/>
            <person name="Warren B."/>
            <person name="Marsh K."/>
            <person name="Snowden K."/>
            <person name="Lin-Wang K."/>
            <person name="Brian L."/>
            <person name="Martinez-Sanchez M."/>
            <person name="Wang M."/>
            <person name="Ileperuma N."/>
            <person name="Macnee N."/>
            <person name="Campin R."/>
            <person name="Mcatee P."/>
            <person name="Drummond R."/>
            <person name="Espley R."/>
            <person name="Ireland H."/>
            <person name="Wu R."/>
            <person name="Atkinson R."/>
            <person name="Karunairetnam S."/>
            <person name="Bulley S."/>
            <person name="Chunkath S."/>
            <person name="Hanley Z."/>
            <person name="Storey R."/>
            <person name="Thrimawithana A."/>
            <person name="Thomson S."/>
            <person name="David C."/>
            <person name="Testolin R."/>
        </authorList>
    </citation>
    <scope>NUCLEOTIDE SEQUENCE [LARGE SCALE GENOMIC DNA]</scope>
    <source>
        <strain evidence="4">cv. Red5</strain>
        <tissue evidence="3">Young leaf</tissue>
    </source>
</reference>
<dbReference type="SMART" id="SM00855">
    <property type="entry name" value="PGAM"/>
    <property type="match status" value="1"/>
</dbReference>
<gene>
    <name evidence="3" type="ORF">CEY00_Acc23711</name>
</gene>